<dbReference type="Proteomes" id="UP000095282">
    <property type="component" value="Unplaced"/>
</dbReference>
<name>A0A1I7U9R5_9PELO</name>
<keyword evidence="2" id="KW-1185">Reference proteome</keyword>
<feature type="transmembrane region" description="Helical" evidence="1">
    <location>
        <begin position="139"/>
        <end position="161"/>
    </location>
</feature>
<keyword evidence="1" id="KW-0472">Membrane</keyword>
<dbReference type="PANTHER" id="PTHR22941:SF2">
    <property type="entry name" value="SERPENTINE RECEPTOR, CLASS H-RELATED"/>
    <property type="match status" value="1"/>
</dbReference>
<evidence type="ECO:0000256" key="1">
    <source>
        <dbReference type="SAM" id="Phobius"/>
    </source>
</evidence>
<feature type="transmembrane region" description="Helical" evidence="1">
    <location>
        <begin position="53"/>
        <end position="77"/>
    </location>
</feature>
<evidence type="ECO:0000313" key="2">
    <source>
        <dbReference type="Proteomes" id="UP000095282"/>
    </source>
</evidence>
<dbReference type="AlphaFoldDB" id="A0A1I7U9R5"/>
<dbReference type="InterPro" id="IPR053220">
    <property type="entry name" value="Nematode_rcpt-like_serp_H"/>
</dbReference>
<feature type="transmembrane region" description="Helical" evidence="1">
    <location>
        <begin position="97"/>
        <end position="118"/>
    </location>
</feature>
<dbReference type="WBParaSite" id="Csp11.Scaffold629.g16299.t1">
    <property type="protein sequence ID" value="Csp11.Scaffold629.g16299.t1"/>
    <property type="gene ID" value="Csp11.Scaffold629.g16299"/>
</dbReference>
<keyword evidence="1" id="KW-1133">Transmembrane helix</keyword>
<feature type="transmembrane region" description="Helical" evidence="1">
    <location>
        <begin position="17"/>
        <end position="41"/>
    </location>
</feature>
<dbReference type="Pfam" id="PF10318">
    <property type="entry name" value="7TM_GPCR_Srh"/>
    <property type="match status" value="1"/>
</dbReference>
<feature type="transmembrane region" description="Helical" evidence="1">
    <location>
        <begin position="173"/>
        <end position="196"/>
    </location>
</feature>
<dbReference type="PANTHER" id="PTHR22941">
    <property type="entry name" value="SERPENTINE RECEPTOR"/>
    <property type="match status" value="1"/>
</dbReference>
<sequence>MSNSCTTPTSYVTTPDYLIASCHLITIISFPIHVIGLYIILFKTPKAMSSIKWYFVNLHGWIVLYDNTMGVLFIPYLLLPSLSGFPLGLLAHIVDEFYMVVSLLTFCAYMQLSILALFENRFYIICEFSWKVYWEKVRRPWIVAHYIYTVVVFIPMAYMLPDQEVAKEQVLKTFVPVIMMVLPLGYVPFSLMYNYYNQIFTNLGITMETMHGLFSTLTTIFIHQPYRKAFFGMLPKWARREVPSSVHPYQPNDSILTTQT</sequence>
<dbReference type="InterPro" id="IPR019422">
    <property type="entry name" value="7TM_GPCR_serpentine_rcpt_Srh"/>
</dbReference>
<protein>
    <submittedName>
        <fullName evidence="3">Serpentine receptor class gamma</fullName>
    </submittedName>
</protein>
<accession>A0A1I7U9R5</accession>
<organism evidence="2 3">
    <name type="scientific">Caenorhabditis tropicalis</name>
    <dbReference type="NCBI Taxonomy" id="1561998"/>
    <lineage>
        <taxon>Eukaryota</taxon>
        <taxon>Metazoa</taxon>
        <taxon>Ecdysozoa</taxon>
        <taxon>Nematoda</taxon>
        <taxon>Chromadorea</taxon>
        <taxon>Rhabditida</taxon>
        <taxon>Rhabditina</taxon>
        <taxon>Rhabditomorpha</taxon>
        <taxon>Rhabditoidea</taxon>
        <taxon>Rhabditidae</taxon>
        <taxon>Peloderinae</taxon>
        <taxon>Caenorhabditis</taxon>
    </lineage>
</organism>
<keyword evidence="1" id="KW-0812">Transmembrane</keyword>
<reference evidence="3" key="1">
    <citation type="submission" date="2016-11" db="UniProtKB">
        <authorList>
            <consortium name="WormBaseParasite"/>
        </authorList>
    </citation>
    <scope>IDENTIFICATION</scope>
</reference>
<evidence type="ECO:0000313" key="3">
    <source>
        <dbReference type="WBParaSite" id="Csp11.Scaffold629.g16299.t1"/>
    </source>
</evidence>
<proteinExistence type="predicted"/>